<sequence length="141" mass="16292">HFVITDTSMGDSATTQEYFNMQAPFLLPLEFGIANNARICIDCTPFSGSNRHFLVEFPVGNDVSFRMHVCFGFHNEHEIILNSRCGDIQSAEERHRNNIRLNSRQSLTIECKMQQFEKWRFLKALQYHISLTGSNFSCHCV</sequence>
<organism evidence="1 2">
    <name type="scientific">Parascaris univalens</name>
    <name type="common">Nematode worm</name>
    <dbReference type="NCBI Taxonomy" id="6257"/>
    <lineage>
        <taxon>Eukaryota</taxon>
        <taxon>Metazoa</taxon>
        <taxon>Ecdysozoa</taxon>
        <taxon>Nematoda</taxon>
        <taxon>Chromadorea</taxon>
        <taxon>Rhabditida</taxon>
        <taxon>Spirurina</taxon>
        <taxon>Ascaridomorpha</taxon>
        <taxon>Ascaridoidea</taxon>
        <taxon>Ascarididae</taxon>
        <taxon>Parascaris</taxon>
    </lineage>
</organism>
<dbReference type="Gene3D" id="2.60.120.200">
    <property type="match status" value="1"/>
</dbReference>
<accession>A0A914ZQS0</accession>
<dbReference type="WBParaSite" id="PgB09_g089_t01">
    <property type="protein sequence ID" value="PgB09_g089_t01"/>
    <property type="gene ID" value="PgB09_g089"/>
</dbReference>
<proteinExistence type="predicted"/>
<reference evidence="2" key="1">
    <citation type="submission" date="2022-11" db="UniProtKB">
        <authorList>
            <consortium name="WormBaseParasite"/>
        </authorList>
    </citation>
    <scope>IDENTIFICATION</scope>
</reference>
<dbReference type="InterPro" id="IPR013320">
    <property type="entry name" value="ConA-like_dom_sf"/>
</dbReference>
<dbReference type="AlphaFoldDB" id="A0A914ZQS0"/>
<name>A0A914ZQS0_PARUN</name>
<dbReference type="SUPFAM" id="SSF49899">
    <property type="entry name" value="Concanavalin A-like lectins/glucanases"/>
    <property type="match status" value="1"/>
</dbReference>
<dbReference type="Proteomes" id="UP000887569">
    <property type="component" value="Unplaced"/>
</dbReference>
<protein>
    <submittedName>
        <fullName evidence="2">Galectin</fullName>
    </submittedName>
</protein>
<keyword evidence="1" id="KW-1185">Reference proteome</keyword>
<evidence type="ECO:0000313" key="2">
    <source>
        <dbReference type="WBParaSite" id="PgB09_g089_t01"/>
    </source>
</evidence>
<evidence type="ECO:0000313" key="1">
    <source>
        <dbReference type="Proteomes" id="UP000887569"/>
    </source>
</evidence>